<feature type="compositionally biased region" description="Basic and acidic residues" evidence="1">
    <location>
        <begin position="9"/>
        <end position="23"/>
    </location>
</feature>
<dbReference type="AlphaFoldDB" id="A8DJS9"/>
<sequence length="37" mass="4090">MALALKTLDGLHRGSKEVPEKKSRLAYLGTSRGRSYV</sequence>
<accession>A8DJS9</accession>
<evidence type="ECO:0000313" key="2">
    <source>
        <dbReference type="EMBL" id="ABV27356.1"/>
    </source>
</evidence>
<organism evidence="2">
    <name type="scientific">Chloracidobacterium thermophilum</name>
    <dbReference type="NCBI Taxonomy" id="458033"/>
    <lineage>
        <taxon>Bacteria</taxon>
        <taxon>Pseudomonadati</taxon>
        <taxon>Acidobacteriota</taxon>
        <taxon>Terriglobia</taxon>
        <taxon>Terriglobales</taxon>
        <taxon>Acidobacteriaceae</taxon>
        <taxon>Chloracidobacterium</taxon>
    </lineage>
</organism>
<proteinExistence type="predicted"/>
<dbReference type="EMBL" id="EF531339">
    <property type="protein sequence ID" value="ABV27356.1"/>
    <property type="molecule type" value="Genomic_DNA"/>
</dbReference>
<gene>
    <name evidence="2" type="ORF">YS_M60-F11.172</name>
</gene>
<name>A8DJS9_9BACT</name>
<protein>
    <submittedName>
        <fullName evidence="2">Uncharacterized protein</fullName>
    </submittedName>
</protein>
<reference evidence="2" key="1">
    <citation type="journal article" date="2007" name="Science">
        <title>Candidatus Chloracidobacterium thermophilum: an aerobic phototrophic Acidobacterium.</title>
        <authorList>
            <person name="Bryant D.A."/>
            <person name="Costas A.M."/>
            <person name="Maresca J.A."/>
            <person name="Chew A.G."/>
            <person name="Klatt C.G."/>
            <person name="Bateson M.M."/>
            <person name="Tallon L.J."/>
            <person name="Hostetler J."/>
            <person name="Nelson W.C."/>
            <person name="Heidelberg J.F."/>
            <person name="Ward D.M."/>
        </authorList>
    </citation>
    <scope>NUCLEOTIDE SEQUENCE</scope>
</reference>
<feature type="region of interest" description="Disordered" evidence="1">
    <location>
        <begin position="1"/>
        <end position="25"/>
    </location>
</feature>
<evidence type="ECO:0000256" key="1">
    <source>
        <dbReference type="SAM" id="MobiDB-lite"/>
    </source>
</evidence>